<accession>A0A0L8FGQ6</accession>
<dbReference type="AlphaFoldDB" id="A0A0L8FGQ6"/>
<protein>
    <submittedName>
        <fullName evidence="1">Uncharacterized protein</fullName>
    </submittedName>
</protein>
<feature type="non-terminal residue" evidence="1">
    <location>
        <position position="1"/>
    </location>
</feature>
<gene>
    <name evidence="1" type="ORF">OCBIM_22022756mg</name>
</gene>
<sequence length="64" mass="7845">GFHDDADILCVCVYRCNYRYIYMNMRVCVYAKTHIYLQYTCKYVCMHLYYTLVRISHSRMCVHT</sequence>
<reference evidence="1" key="1">
    <citation type="submission" date="2015-07" db="EMBL/GenBank/DDBJ databases">
        <title>MeaNS - Measles Nucleotide Surveillance Program.</title>
        <authorList>
            <person name="Tran T."/>
            <person name="Druce J."/>
        </authorList>
    </citation>
    <scope>NUCLEOTIDE SEQUENCE</scope>
    <source>
        <strain evidence="1">UCB-OBI-ISO-001</strain>
        <tissue evidence="1">Gonad</tissue>
    </source>
</reference>
<dbReference type="EMBL" id="KQ432986">
    <property type="protein sequence ID" value="KOF62586.1"/>
    <property type="molecule type" value="Genomic_DNA"/>
</dbReference>
<proteinExistence type="predicted"/>
<organism evidence="1">
    <name type="scientific">Octopus bimaculoides</name>
    <name type="common">California two-spotted octopus</name>
    <dbReference type="NCBI Taxonomy" id="37653"/>
    <lineage>
        <taxon>Eukaryota</taxon>
        <taxon>Metazoa</taxon>
        <taxon>Spiralia</taxon>
        <taxon>Lophotrochozoa</taxon>
        <taxon>Mollusca</taxon>
        <taxon>Cephalopoda</taxon>
        <taxon>Coleoidea</taxon>
        <taxon>Octopodiformes</taxon>
        <taxon>Octopoda</taxon>
        <taxon>Incirrata</taxon>
        <taxon>Octopodidae</taxon>
        <taxon>Octopus</taxon>
    </lineage>
</organism>
<feature type="non-terminal residue" evidence="1">
    <location>
        <position position="64"/>
    </location>
</feature>
<name>A0A0L8FGQ6_OCTBM</name>
<evidence type="ECO:0000313" key="1">
    <source>
        <dbReference type="EMBL" id="KOF62586.1"/>
    </source>
</evidence>